<comment type="caution">
    <text evidence="2">The sequence shown here is derived from an EMBL/GenBank/DDBJ whole genome shotgun (WGS) entry which is preliminary data.</text>
</comment>
<evidence type="ECO:0000256" key="1">
    <source>
        <dbReference type="SAM" id="MobiDB-lite"/>
    </source>
</evidence>
<reference evidence="2" key="2">
    <citation type="submission" date="2023-01" db="EMBL/GenBank/DDBJ databases">
        <title>Draft genome sequence of Devosia yakushimensis strain NBRC 103855.</title>
        <authorList>
            <person name="Sun Q."/>
            <person name="Mori K."/>
        </authorList>
    </citation>
    <scope>NUCLEOTIDE SEQUENCE</scope>
    <source>
        <strain evidence="2">NBRC 103855</strain>
    </source>
</reference>
<gene>
    <name evidence="2" type="ORF">GCM10007913_16720</name>
</gene>
<dbReference type="EMBL" id="BSNG01000001">
    <property type="protein sequence ID" value="GLQ09740.1"/>
    <property type="molecule type" value="Genomic_DNA"/>
</dbReference>
<feature type="region of interest" description="Disordered" evidence="1">
    <location>
        <begin position="53"/>
        <end position="96"/>
    </location>
</feature>
<feature type="compositionally biased region" description="Basic residues" evidence="1">
    <location>
        <begin position="75"/>
        <end position="84"/>
    </location>
</feature>
<organism evidence="2 3">
    <name type="scientific">Devosia yakushimensis</name>
    <dbReference type="NCBI Taxonomy" id="470028"/>
    <lineage>
        <taxon>Bacteria</taxon>
        <taxon>Pseudomonadati</taxon>
        <taxon>Pseudomonadota</taxon>
        <taxon>Alphaproteobacteria</taxon>
        <taxon>Hyphomicrobiales</taxon>
        <taxon>Devosiaceae</taxon>
        <taxon>Devosia</taxon>
    </lineage>
</organism>
<reference evidence="2" key="1">
    <citation type="journal article" date="2014" name="Int. J. Syst. Evol. Microbiol.">
        <title>Complete genome of a new Firmicutes species belonging to the dominant human colonic microbiota ('Ruminococcus bicirculans') reveals two chromosomes and a selective capacity to utilize plant glucans.</title>
        <authorList>
            <consortium name="NISC Comparative Sequencing Program"/>
            <person name="Wegmann U."/>
            <person name="Louis P."/>
            <person name="Goesmann A."/>
            <person name="Henrissat B."/>
            <person name="Duncan S.H."/>
            <person name="Flint H.J."/>
        </authorList>
    </citation>
    <scope>NUCLEOTIDE SEQUENCE</scope>
    <source>
        <strain evidence="2">NBRC 103855</strain>
    </source>
</reference>
<keyword evidence="3" id="KW-1185">Reference proteome</keyword>
<sequence length="96" mass="10694">MLRLEYEAQLATTAGHFHLQDRARLDRNRQYQIQQVIADLYLRAAIGRRADDLGGNDLSGLEGQSLERATTCGNGRRRKLRGNRHGPPAPPPPHAA</sequence>
<evidence type="ECO:0000313" key="3">
    <source>
        <dbReference type="Proteomes" id="UP001161406"/>
    </source>
</evidence>
<dbReference type="Proteomes" id="UP001161406">
    <property type="component" value="Unassembled WGS sequence"/>
</dbReference>
<feature type="compositionally biased region" description="Pro residues" evidence="1">
    <location>
        <begin position="87"/>
        <end position="96"/>
    </location>
</feature>
<evidence type="ECO:0000313" key="2">
    <source>
        <dbReference type="EMBL" id="GLQ09740.1"/>
    </source>
</evidence>
<protein>
    <submittedName>
        <fullName evidence="2">Uncharacterized protein</fullName>
    </submittedName>
</protein>
<accession>A0ABQ5UDC9</accession>
<name>A0ABQ5UDC9_9HYPH</name>
<proteinExistence type="predicted"/>